<dbReference type="Proteomes" id="UP000655366">
    <property type="component" value="Unassembled WGS sequence"/>
</dbReference>
<evidence type="ECO:0000256" key="3">
    <source>
        <dbReference type="ARBA" id="ARBA00022448"/>
    </source>
</evidence>
<keyword evidence="7" id="KW-0630">Potassium</keyword>
<organism evidence="13 14">
    <name type="scientific">Arthrobacter terrae</name>
    <dbReference type="NCBI Taxonomy" id="2935737"/>
    <lineage>
        <taxon>Bacteria</taxon>
        <taxon>Bacillati</taxon>
        <taxon>Actinomycetota</taxon>
        <taxon>Actinomycetes</taxon>
        <taxon>Micrococcales</taxon>
        <taxon>Micrococcaceae</taxon>
        <taxon>Arthrobacter</taxon>
    </lineage>
</organism>
<comment type="caution">
    <text evidence="13">The sequence shown here is derived from an EMBL/GenBank/DDBJ whole genome shotgun (WGS) entry which is preliminary data.</text>
</comment>
<evidence type="ECO:0000256" key="10">
    <source>
        <dbReference type="ARBA" id="ARBA00023136"/>
    </source>
</evidence>
<evidence type="ECO:0000256" key="4">
    <source>
        <dbReference type="ARBA" id="ARBA00022538"/>
    </source>
</evidence>
<dbReference type="AlphaFoldDB" id="A0A931G4M4"/>
<dbReference type="Pfam" id="PF06736">
    <property type="entry name" value="TMEM175"/>
    <property type="match status" value="1"/>
</dbReference>
<sequence>MLQHGSSTDRTVFFSDAVFAIAMTLLVQDLKLPDFPADAGAGAVSDALAAKVPALGSSILSFALVGRTWLNHHRRFGAITRYDGKLQVCRCRPVSFLRQLGIRPGRPFSMPLLFRAAPPQFGRSSCSRFRWRNRFRWRKFAAAQTLLFAAQDSSAKPAAPQQ</sequence>
<dbReference type="GO" id="GO:0005267">
    <property type="term" value="F:potassium channel activity"/>
    <property type="evidence" value="ECO:0007669"/>
    <property type="project" value="UniProtKB-KW"/>
</dbReference>
<evidence type="ECO:0000256" key="11">
    <source>
        <dbReference type="ARBA" id="ARBA00023303"/>
    </source>
</evidence>
<comment type="catalytic activity">
    <reaction evidence="12">
        <text>K(+)(in) = K(+)(out)</text>
        <dbReference type="Rhea" id="RHEA:29463"/>
        <dbReference type="ChEBI" id="CHEBI:29103"/>
    </reaction>
</comment>
<evidence type="ECO:0000256" key="8">
    <source>
        <dbReference type="ARBA" id="ARBA00022989"/>
    </source>
</evidence>
<keyword evidence="14" id="KW-1185">Reference proteome</keyword>
<comment type="subcellular location">
    <subcellularLocation>
        <location evidence="1">Membrane</location>
        <topology evidence="1">Multi-pass membrane protein</topology>
    </subcellularLocation>
</comment>
<keyword evidence="5" id="KW-0812">Transmembrane</keyword>
<dbReference type="GO" id="GO:0016020">
    <property type="term" value="C:membrane"/>
    <property type="evidence" value="ECO:0007669"/>
    <property type="project" value="UniProtKB-SubCell"/>
</dbReference>
<keyword evidence="6" id="KW-0631">Potassium channel</keyword>
<keyword evidence="10" id="KW-0472">Membrane</keyword>
<comment type="similarity">
    <text evidence="2">Belongs to the TMEM175 family.</text>
</comment>
<dbReference type="InterPro" id="IPR010617">
    <property type="entry name" value="TMEM175-like"/>
</dbReference>
<evidence type="ECO:0000256" key="7">
    <source>
        <dbReference type="ARBA" id="ARBA00022958"/>
    </source>
</evidence>
<evidence type="ECO:0000256" key="12">
    <source>
        <dbReference type="ARBA" id="ARBA00034430"/>
    </source>
</evidence>
<proteinExistence type="inferred from homology"/>
<evidence type="ECO:0000313" key="14">
    <source>
        <dbReference type="Proteomes" id="UP000655366"/>
    </source>
</evidence>
<evidence type="ECO:0000256" key="9">
    <source>
        <dbReference type="ARBA" id="ARBA00023065"/>
    </source>
</evidence>
<dbReference type="EMBL" id="JADNYM010000012">
    <property type="protein sequence ID" value="MBG0739886.1"/>
    <property type="molecule type" value="Genomic_DNA"/>
</dbReference>
<accession>A0A931G4M4</accession>
<evidence type="ECO:0000256" key="6">
    <source>
        <dbReference type="ARBA" id="ARBA00022826"/>
    </source>
</evidence>
<protein>
    <submittedName>
        <fullName evidence="13">DUF1211 domain-containing protein</fullName>
    </submittedName>
</protein>
<keyword evidence="8" id="KW-1133">Transmembrane helix</keyword>
<evidence type="ECO:0000313" key="13">
    <source>
        <dbReference type="EMBL" id="MBG0739886.1"/>
    </source>
</evidence>
<reference evidence="13 14" key="1">
    <citation type="submission" date="2020-11" db="EMBL/GenBank/DDBJ databases">
        <title>Arthrobacter antarcticus sp. nov., isolated from Antarctic Soil.</title>
        <authorList>
            <person name="Li J."/>
        </authorList>
    </citation>
    <scope>NUCLEOTIDE SEQUENCE [LARGE SCALE GENOMIC DNA]</scope>
    <source>
        <strain evidence="13 14">Z1-20</strain>
    </source>
</reference>
<evidence type="ECO:0000256" key="5">
    <source>
        <dbReference type="ARBA" id="ARBA00022692"/>
    </source>
</evidence>
<name>A0A931G4M4_9MICC</name>
<keyword evidence="4" id="KW-0633">Potassium transport</keyword>
<keyword evidence="3" id="KW-0813">Transport</keyword>
<keyword evidence="9" id="KW-0406">Ion transport</keyword>
<gene>
    <name evidence="13" type="ORF">IV500_10860</name>
</gene>
<evidence type="ECO:0000256" key="2">
    <source>
        <dbReference type="ARBA" id="ARBA00006920"/>
    </source>
</evidence>
<evidence type="ECO:0000256" key="1">
    <source>
        <dbReference type="ARBA" id="ARBA00004141"/>
    </source>
</evidence>
<keyword evidence="11" id="KW-0407">Ion channel</keyword>
<dbReference type="GO" id="GO:0015252">
    <property type="term" value="F:proton channel activity"/>
    <property type="evidence" value="ECO:0007669"/>
    <property type="project" value="InterPro"/>
</dbReference>
<dbReference type="RefSeq" id="WP_196396882.1">
    <property type="nucleotide sequence ID" value="NZ_JADNYM010000012.1"/>
</dbReference>